<reference evidence="6 7" key="1">
    <citation type="submission" date="2024-10" db="EMBL/GenBank/DDBJ databases">
        <title>Updated reference genomes for cyclostephanoid diatoms.</title>
        <authorList>
            <person name="Roberts W.R."/>
            <person name="Alverson A.J."/>
        </authorList>
    </citation>
    <scope>NUCLEOTIDE SEQUENCE [LARGE SCALE GENOMIC DNA]</scope>
    <source>
        <strain evidence="6 7">AJA276-08</strain>
    </source>
</reference>
<dbReference type="PANTHER" id="PTHR23117">
    <property type="entry name" value="GUANYLATE KINASE-RELATED"/>
    <property type="match status" value="1"/>
</dbReference>
<evidence type="ECO:0000256" key="1">
    <source>
        <dbReference type="ARBA" id="ARBA00005790"/>
    </source>
</evidence>
<dbReference type="PROSITE" id="PS00856">
    <property type="entry name" value="GUANYLATE_KINASE_1"/>
    <property type="match status" value="1"/>
</dbReference>
<dbReference type="CDD" id="cd00071">
    <property type="entry name" value="GMPK"/>
    <property type="match status" value="1"/>
</dbReference>
<organism evidence="6 7">
    <name type="scientific">Stephanodiscus triporus</name>
    <dbReference type="NCBI Taxonomy" id="2934178"/>
    <lineage>
        <taxon>Eukaryota</taxon>
        <taxon>Sar</taxon>
        <taxon>Stramenopiles</taxon>
        <taxon>Ochrophyta</taxon>
        <taxon>Bacillariophyta</taxon>
        <taxon>Coscinodiscophyceae</taxon>
        <taxon>Thalassiosirophycidae</taxon>
        <taxon>Stephanodiscales</taxon>
        <taxon>Stephanodiscaceae</taxon>
        <taxon>Stephanodiscus</taxon>
    </lineage>
</organism>
<dbReference type="Proteomes" id="UP001530315">
    <property type="component" value="Unassembled WGS sequence"/>
</dbReference>
<evidence type="ECO:0000313" key="7">
    <source>
        <dbReference type="Proteomes" id="UP001530315"/>
    </source>
</evidence>
<evidence type="ECO:0000313" key="6">
    <source>
        <dbReference type="EMBL" id="KAL3768904.1"/>
    </source>
</evidence>
<protein>
    <recommendedName>
        <fullName evidence="5">Guanylate kinase-like domain-containing protein</fullName>
    </recommendedName>
</protein>
<dbReference type="AlphaFoldDB" id="A0ABD3MYB1"/>
<sequence>MLPSSLSLLLRGGILIVAASSAYTKLIRFLHHHRHRVVDDAFASLPALSSSLITTTTATTTATTRSSRRGGGLSSTTQQHGMIVARPLVVCGPSGVGKGTIVSRFMERQDKRRRQLLLRTRQQQRHLPEFSFSLSQTTRRQRLGEVDGVHYYFITRDYMLDVILSGRSYFIEHAEVHGNLYGTSFNAMFFPSTATTMTTSSSRGGTDDGTWMCGNRDSIGDIDVERQRILDINIAGRRSAMDDVGPILGKSRSTSQYNLGGGGGGARGARRGEGGVKNDNGTKTSINDDGQQRR</sequence>
<name>A0ABD3MYB1_9STRA</name>
<feature type="compositionally biased region" description="Polar residues" evidence="4">
    <location>
        <begin position="279"/>
        <end position="294"/>
    </location>
</feature>
<evidence type="ECO:0000256" key="4">
    <source>
        <dbReference type="SAM" id="MobiDB-lite"/>
    </source>
</evidence>
<feature type="region of interest" description="Disordered" evidence="4">
    <location>
        <begin position="251"/>
        <end position="294"/>
    </location>
</feature>
<evidence type="ECO:0000259" key="5">
    <source>
        <dbReference type="PROSITE" id="PS50052"/>
    </source>
</evidence>
<dbReference type="SUPFAM" id="SSF52540">
    <property type="entry name" value="P-loop containing nucleoside triphosphate hydrolases"/>
    <property type="match status" value="1"/>
</dbReference>
<comment type="caution">
    <text evidence="6">The sequence shown here is derived from an EMBL/GenBank/DDBJ whole genome shotgun (WGS) entry which is preliminary data.</text>
</comment>
<feature type="region of interest" description="Disordered" evidence="4">
    <location>
        <begin position="56"/>
        <end position="76"/>
    </location>
</feature>
<dbReference type="InterPro" id="IPR008144">
    <property type="entry name" value="Guanylate_kin-like_dom"/>
</dbReference>
<comment type="similarity">
    <text evidence="1">Belongs to the guanylate kinase family.</text>
</comment>
<gene>
    <name evidence="6" type="ORF">ACHAW5_008819</name>
</gene>
<dbReference type="FunFam" id="3.30.63.10:FF:000002">
    <property type="entry name" value="Guanylate kinase 1"/>
    <property type="match status" value="1"/>
</dbReference>
<keyword evidence="2" id="KW-0808">Transferase</keyword>
<feature type="compositionally biased region" description="Low complexity" evidence="4">
    <location>
        <begin position="56"/>
        <end position="65"/>
    </location>
</feature>
<keyword evidence="3" id="KW-0418">Kinase</keyword>
<dbReference type="PROSITE" id="PS50052">
    <property type="entry name" value="GUANYLATE_KINASE_2"/>
    <property type="match status" value="1"/>
</dbReference>
<dbReference type="InterPro" id="IPR027417">
    <property type="entry name" value="P-loop_NTPase"/>
</dbReference>
<dbReference type="GO" id="GO:0016301">
    <property type="term" value="F:kinase activity"/>
    <property type="evidence" value="ECO:0007669"/>
    <property type="project" value="UniProtKB-KW"/>
</dbReference>
<accession>A0ABD3MYB1</accession>
<dbReference type="InterPro" id="IPR020590">
    <property type="entry name" value="Guanylate_kinase_CS"/>
</dbReference>
<dbReference type="Pfam" id="PF00625">
    <property type="entry name" value="Guanylate_kin"/>
    <property type="match status" value="1"/>
</dbReference>
<dbReference type="EMBL" id="JALLAZ020001669">
    <property type="protein sequence ID" value="KAL3768904.1"/>
    <property type="molecule type" value="Genomic_DNA"/>
</dbReference>
<dbReference type="Gene3D" id="3.40.50.300">
    <property type="entry name" value="P-loop containing nucleotide triphosphate hydrolases"/>
    <property type="match status" value="1"/>
</dbReference>
<evidence type="ECO:0000256" key="3">
    <source>
        <dbReference type="ARBA" id="ARBA00022777"/>
    </source>
</evidence>
<keyword evidence="7" id="KW-1185">Reference proteome</keyword>
<dbReference type="InterPro" id="IPR008145">
    <property type="entry name" value="GK/Ca_channel_bsu"/>
</dbReference>
<evidence type="ECO:0000256" key="2">
    <source>
        <dbReference type="ARBA" id="ARBA00022679"/>
    </source>
</evidence>
<proteinExistence type="inferred from homology"/>
<dbReference type="PANTHER" id="PTHR23117:SF13">
    <property type="entry name" value="GUANYLATE KINASE"/>
    <property type="match status" value="1"/>
</dbReference>
<feature type="domain" description="Guanylate kinase-like" evidence="5">
    <location>
        <begin position="85"/>
        <end position="188"/>
    </location>
</feature>
<dbReference type="SMART" id="SM00072">
    <property type="entry name" value="GuKc"/>
    <property type="match status" value="1"/>
</dbReference>